<comment type="similarity">
    <text evidence="3 10 12">Belongs to the uroporphyrinogen decarboxylase family.</text>
</comment>
<dbReference type="PROSITE" id="PS00906">
    <property type="entry name" value="UROD_1"/>
    <property type="match status" value="1"/>
</dbReference>
<evidence type="ECO:0000256" key="5">
    <source>
        <dbReference type="ARBA" id="ARBA00012288"/>
    </source>
</evidence>
<keyword evidence="6 10" id="KW-0963">Cytoplasm</keyword>
<organism evidence="15 16">
    <name type="scientific">Dissulfuribacter thermophilus</name>
    <dbReference type="NCBI Taxonomy" id="1156395"/>
    <lineage>
        <taxon>Bacteria</taxon>
        <taxon>Pseudomonadati</taxon>
        <taxon>Thermodesulfobacteriota</taxon>
        <taxon>Dissulfuribacteria</taxon>
        <taxon>Dissulfuribacterales</taxon>
        <taxon>Dissulfuribacteraceae</taxon>
        <taxon>Dissulfuribacter</taxon>
    </lineage>
</organism>
<comment type="function">
    <text evidence="10">Catalyzes the decarboxylation of four acetate groups of uroporphyrinogen-III to yield coproporphyrinogen-III.</text>
</comment>
<dbReference type="Gene3D" id="3.20.20.210">
    <property type="match status" value="1"/>
</dbReference>
<keyword evidence="7 10" id="KW-0210">Decarboxylase</keyword>
<dbReference type="AlphaFoldDB" id="A0A1B9F5P3"/>
<feature type="binding site" evidence="10">
    <location>
        <begin position="24"/>
        <end position="28"/>
    </location>
    <ligand>
        <name>substrate</name>
    </ligand>
</feature>
<name>A0A1B9F5P3_9BACT</name>
<evidence type="ECO:0000259" key="14">
    <source>
        <dbReference type="PROSITE" id="PS00907"/>
    </source>
</evidence>
<dbReference type="InterPro" id="IPR000257">
    <property type="entry name" value="Uroporphyrinogen_deCOase"/>
</dbReference>
<evidence type="ECO:0000259" key="13">
    <source>
        <dbReference type="PROSITE" id="PS00906"/>
    </source>
</evidence>
<feature type="site" description="Transition state stabilizer" evidence="10">
    <location>
        <position position="73"/>
    </location>
</feature>
<evidence type="ECO:0000256" key="12">
    <source>
        <dbReference type="RuleBase" id="RU004169"/>
    </source>
</evidence>
<dbReference type="HAMAP" id="MF_00218">
    <property type="entry name" value="URO_D"/>
    <property type="match status" value="1"/>
</dbReference>
<dbReference type="UniPathway" id="UPA00251">
    <property type="reaction ID" value="UER00321"/>
</dbReference>
<dbReference type="EC" id="4.1.1.37" evidence="5 10"/>
<comment type="pathway">
    <text evidence="2 10 11">Porphyrin-containing compound metabolism; protoporphyrin-IX biosynthesis; coproporphyrinogen-III from 5-aminolevulinate: step 4/4.</text>
</comment>
<accession>A0A1B9F5P3</accession>
<evidence type="ECO:0000256" key="7">
    <source>
        <dbReference type="ARBA" id="ARBA00022793"/>
    </source>
</evidence>
<dbReference type="CDD" id="cd00717">
    <property type="entry name" value="URO-D"/>
    <property type="match status" value="1"/>
</dbReference>
<dbReference type="GO" id="GO:0005829">
    <property type="term" value="C:cytosol"/>
    <property type="evidence" value="ECO:0007669"/>
    <property type="project" value="UniProtKB-SubCell"/>
</dbReference>
<evidence type="ECO:0000256" key="2">
    <source>
        <dbReference type="ARBA" id="ARBA00004804"/>
    </source>
</evidence>
<evidence type="ECO:0000256" key="11">
    <source>
        <dbReference type="RuleBase" id="RU000554"/>
    </source>
</evidence>
<protein>
    <recommendedName>
        <fullName evidence="5 10">Uroporphyrinogen decarboxylase</fullName>
        <shortName evidence="10">UPD</shortName>
        <shortName evidence="10">URO-D</shortName>
        <ecNumber evidence="5 10">4.1.1.37</ecNumber>
    </recommendedName>
</protein>
<feature type="binding site" evidence="10">
    <location>
        <position position="73"/>
    </location>
    <ligand>
        <name>substrate</name>
    </ligand>
</feature>
<dbReference type="PATRIC" id="fig|1156395.6.peg.1366"/>
<evidence type="ECO:0000256" key="1">
    <source>
        <dbReference type="ARBA" id="ARBA00004514"/>
    </source>
</evidence>
<reference evidence="15 16" key="1">
    <citation type="submission" date="2016-06" db="EMBL/GenBank/DDBJ databases">
        <title>Respiratory ammonification of nitrate coupled to the oxidation of elemental sulfur in deep-sea autotrophic thermophilic bacteria.</title>
        <authorList>
            <person name="Slobodkina G.B."/>
            <person name="Mardanov A.V."/>
            <person name="Ravin N.V."/>
            <person name="Frolova A.A."/>
            <person name="Viryasiv M.B."/>
            <person name="Chernyh N.A."/>
            <person name="Bonch-Osmolovskaya E.A."/>
            <person name="Slobodkin A.I."/>
        </authorList>
    </citation>
    <scope>NUCLEOTIDE SEQUENCE [LARGE SCALE GENOMIC DNA]</scope>
    <source>
        <strain evidence="15 16">S69</strain>
    </source>
</reference>
<dbReference type="STRING" id="1156395.DBT_1353"/>
<dbReference type="RefSeq" id="WP_067617990.1">
    <property type="nucleotide sequence ID" value="NZ_MAGO01000006.1"/>
</dbReference>
<dbReference type="Pfam" id="PF01208">
    <property type="entry name" value="URO-D"/>
    <property type="match status" value="1"/>
</dbReference>
<comment type="subcellular location">
    <subcellularLocation>
        <location evidence="1">Cytoplasm</location>
        <location evidence="1">Cytosol</location>
    </subcellularLocation>
</comment>
<keyword evidence="9 10" id="KW-0627">Porphyrin biosynthesis</keyword>
<dbReference type="Proteomes" id="UP000093080">
    <property type="component" value="Unassembled WGS sequence"/>
</dbReference>
<evidence type="ECO:0000256" key="8">
    <source>
        <dbReference type="ARBA" id="ARBA00023239"/>
    </source>
</evidence>
<dbReference type="EMBL" id="MAGO01000006">
    <property type="protein sequence ID" value="OCC15230.1"/>
    <property type="molecule type" value="Genomic_DNA"/>
</dbReference>
<dbReference type="InterPro" id="IPR006361">
    <property type="entry name" value="Uroporphyrinogen_deCO2ase_HemE"/>
</dbReference>
<sequence length="342" mass="38443">MKNDRFLKALRGEQLRPIPIWIMRQAGRYLPEYQEVRGKTDFLTLCKTPELAAQVTIQPVDVLGVDAAILFSDILIPLEPMGIGLDFKEGHGPVLSPPVRTEADVSRLVVHDPNETCGFVSETVKILRKELSQKVPLIGFSGAPFTLATYMIEGGSSRNFLFTKKMMFEAPDLFNKLMEKITDVTIRYLSMQINSGAEAIQVFDTWAGILSVNDYFQHVFPHVDRIFKELSTFDCPKIYFAFGGHHLLSTIKDLKVDCFGIDWRTPLNKASDLLGNDKVVQGNLDPLALFLPEKDLRDRVKVILEEGKVAKSHIFNLGHGVLPQIPAEKVKLLVEIVHDLSK</sequence>
<proteinExistence type="inferred from homology"/>
<evidence type="ECO:0000256" key="3">
    <source>
        <dbReference type="ARBA" id="ARBA00009935"/>
    </source>
</evidence>
<dbReference type="GO" id="GO:0006782">
    <property type="term" value="P:protoporphyrinogen IX biosynthetic process"/>
    <property type="evidence" value="ECO:0007669"/>
    <property type="project" value="UniProtKB-UniRule"/>
</dbReference>
<comment type="catalytic activity">
    <reaction evidence="10 11">
        <text>uroporphyrinogen III + 4 H(+) = coproporphyrinogen III + 4 CO2</text>
        <dbReference type="Rhea" id="RHEA:19865"/>
        <dbReference type="ChEBI" id="CHEBI:15378"/>
        <dbReference type="ChEBI" id="CHEBI:16526"/>
        <dbReference type="ChEBI" id="CHEBI:57308"/>
        <dbReference type="ChEBI" id="CHEBI:57309"/>
        <dbReference type="EC" id="4.1.1.37"/>
    </reaction>
</comment>
<dbReference type="FunFam" id="3.20.20.210:FF:000008">
    <property type="entry name" value="Uroporphyrinogen decarboxylase"/>
    <property type="match status" value="1"/>
</dbReference>
<dbReference type="PROSITE" id="PS00907">
    <property type="entry name" value="UROD_2"/>
    <property type="match status" value="1"/>
</dbReference>
<keyword evidence="8 10" id="KW-0456">Lyase</keyword>
<dbReference type="NCBIfam" id="TIGR01464">
    <property type="entry name" value="hemE"/>
    <property type="match status" value="1"/>
</dbReference>
<feature type="binding site" evidence="10">
    <location>
        <position position="319"/>
    </location>
    <ligand>
        <name>substrate</name>
    </ligand>
</feature>
<evidence type="ECO:0000313" key="15">
    <source>
        <dbReference type="EMBL" id="OCC15230.1"/>
    </source>
</evidence>
<comment type="caution">
    <text evidence="15">The sequence shown here is derived from an EMBL/GenBank/DDBJ whole genome shotgun (WGS) entry which is preliminary data.</text>
</comment>
<dbReference type="InterPro" id="IPR038071">
    <property type="entry name" value="UROD/MetE-like_sf"/>
</dbReference>
<feature type="domain" description="Uroporphyrinogen decarboxylase (URO-D)" evidence="14">
    <location>
        <begin position="138"/>
        <end position="154"/>
    </location>
</feature>
<gene>
    <name evidence="10" type="primary">hemE</name>
    <name evidence="15" type="ORF">DBT_1353</name>
</gene>
<keyword evidence="16" id="KW-1185">Reference proteome</keyword>
<evidence type="ECO:0000256" key="6">
    <source>
        <dbReference type="ARBA" id="ARBA00022490"/>
    </source>
</evidence>
<dbReference type="GO" id="GO:0004853">
    <property type="term" value="F:uroporphyrinogen decarboxylase activity"/>
    <property type="evidence" value="ECO:0007669"/>
    <property type="project" value="UniProtKB-UniRule"/>
</dbReference>
<comment type="caution">
    <text evidence="10">Lacks conserved residue(s) required for the propagation of feature annotation.</text>
</comment>
<feature type="binding site" evidence="10">
    <location>
        <position position="205"/>
    </location>
    <ligand>
        <name>substrate</name>
    </ligand>
</feature>
<evidence type="ECO:0000256" key="10">
    <source>
        <dbReference type="HAMAP-Rule" id="MF_00218"/>
    </source>
</evidence>
<comment type="subunit">
    <text evidence="4 10">Homodimer.</text>
</comment>
<dbReference type="PANTHER" id="PTHR21091">
    <property type="entry name" value="METHYLTETRAHYDROFOLATE:HOMOCYSTEINE METHYLTRANSFERASE RELATED"/>
    <property type="match status" value="1"/>
</dbReference>
<evidence type="ECO:0000256" key="9">
    <source>
        <dbReference type="ARBA" id="ARBA00023244"/>
    </source>
</evidence>
<feature type="binding site" evidence="10">
    <location>
        <position position="150"/>
    </location>
    <ligand>
        <name>substrate</name>
    </ligand>
</feature>
<dbReference type="OrthoDB" id="9806656at2"/>
<dbReference type="SUPFAM" id="SSF51726">
    <property type="entry name" value="UROD/MetE-like"/>
    <property type="match status" value="1"/>
</dbReference>
<feature type="domain" description="Uroporphyrinogen decarboxylase (URO-D)" evidence="13">
    <location>
        <begin position="19"/>
        <end position="28"/>
    </location>
</feature>
<evidence type="ECO:0000313" key="16">
    <source>
        <dbReference type="Proteomes" id="UP000093080"/>
    </source>
</evidence>
<evidence type="ECO:0000256" key="4">
    <source>
        <dbReference type="ARBA" id="ARBA00011738"/>
    </source>
</evidence>
<dbReference type="PANTHER" id="PTHR21091:SF169">
    <property type="entry name" value="UROPORPHYRINOGEN DECARBOXYLASE"/>
    <property type="match status" value="1"/>
</dbReference>